<keyword evidence="4" id="KW-0408">Iron</keyword>
<evidence type="ECO:0000256" key="1">
    <source>
        <dbReference type="ARBA" id="ARBA00007118"/>
    </source>
</evidence>
<evidence type="ECO:0000256" key="4">
    <source>
        <dbReference type="ARBA" id="ARBA00023004"/>
    </source>
</evidence>
<feature type="domain" description="4Fe-4S ferredoxin-type" evidence="6">
    <location>
        <begin position="36"/>
        <end position="65"/>
    </location>
</feature>
<accession>A0A212JW69</accession>
<proteinExistence type="inferred from homology"/>
<dbReference type="PANTHER" id="PTHR43673">
    <property type="entry name" value="NAD(P)H NITROREDUCTASE YDGI-RELATED"/>
    <property type="match status" value="1"/>
</dbReference>
<dbReference type="InterPro" id="IPR017896">
    <property type="entry name" value="4Fe4S_Fe-S-bd"/>
</dbReference>
<dbReference type="Pfam" id="PF00881">
    <property type="entry name" value="Nitroreductase"/>
    <property type="match status" value="1"/>
</dbReference>
<dbReference type="GO" id="GO:0051536">
    <property type="term" value="F:iron-sulfur cluster binding"/>
    <property type="evidence" value="ECO:0007669"/>
    <property type="project" value="UniProtKB-KW"/>
</dbReference>
<dbReference type="PROSITE" id="PS51379">
    <property type="entry name" value="4FE4S_FER_2"/>
    <property type="match status" value="2"/>
</dbReference>
<dbReference type="PANTHER" id="PTHR43673:SF10">
    <property type="entry name" value="NADH DEHYDROGENASE_NAD(P)H NITROREDUCTASE XCC3605-RELATED"/>
    <property type="match status" value="1"/>
</dbReference>
<gene>
    <name evidence="7" type="ORF">KL86DPRO_20160</name>
</gene>
<dbReference type="Gene3D" id="3.40.109.10">
    <property type="entry name" value="NADH Oxidase"/>
    <property type="match status" value="1"/>
</dbReference>
<evidence type="ECO:0000313" key="7">
    <source>
        <dbReference type="EMBL" id="SBW03535.1"/>
    </source>
</evidence>
<dbReference type="InterPro" id="IPR000415">
    <property type="entry name" value="Nitroreductase-like"/>
</dbReference>
<dbReference type="EMBL" id="FLUQ01000002">
    <property type="protein sequence ID" value="SBW03535.1"/>
    <property type="molecule type" value="Genomic_DNA"/>
</dbReference>
<feature type="domain" description="4Fe-4S ferredoxin-type" evidence="6">
    <location>
        <begin position="3"/>
        <end position="32"/>
    </location>
</feature>
<keyword evidence="3" id="KW-0560">Oxidoreductase</keyword>
<evidence type="ECO:0000259" key="6">
    <source>
        <dbReference type="PROSITE" id="PS51379"/>
    </source>
</evidence>
<dbReference type="Pfam" id="PF12838">
    <property type="entry name" value="Fer4_7"/>
    <property type="match status" value="1"/>
</dbReference>
<dbReference type="SUPFAM" id="SSF55469">
    <property type="entry name" value="FMN-dependent nitroreductase-like"/>
    <property type="match status" value="1"/>
</dbReference>
<dbReference type="GO" id="GO:0046872">
    <property type="term" value="F:metal ion binding"/>
    <property type="evidence" value="ECO:0007669"/>
    <property type="project" value="UniProtKB-KW"/>
</dbReference>
<dbReference type="CDD" id="cd02143">
    <property type="entry name" value="nitroreductase_FeS-like"/>
    <property type="match status" value="1"/>
</dbReference>
<dbReference type="Gene3D" id="3.30.70.20">
    <property type="match status" value="1"/>
</dbReference>
<comment type="similarity">
    <text evidence="1">Belongs to the nitroreductase family.</text>
</comment>
<protein>
    <submittedName>
        <fullName evidence="7">Putative Nitroreductase</fullName>
    </submittedName>
</protein>
<evidence type="ECO:0000256" key="2">
    <source>
        <dbReference type="ARBA" id="ARBA00022723"/>
    </source>
</evidence>
<sequence>MEQDFALDRDRCTQCGQCVYACNRQILAVNEGGYPFLPAENFEQCNGCGHCSAVCPADAVIPPRCGGEKAAPFPGNPDIGTAEGEAFLLSCRSMRRYKQEPVKKEDVLAVLDVARKAPSASNLQPVRWIALSGRDKAERFTVLTLEWFDKVVRHDPVMGSRYNVDTMLARYKNGYDVILRGAPNAVIAVTDKDAGWGPTDGAIATTYFCLAAHARGIGSCWCGFGMRALQAYQPLRDFAGVDGASQVHGMAFFGYPELGYRAVPPRNPLRVAWI</sequence>
<dbReference type="InterPro" id="IPR017900">
    <property type="entry name" value="4Fe4S_Fe_S_CS"/>
</dbReference>
<dbReference type="PROSITE" id="PS00198">
    <property type="entry name" value="4FE4S_FER_1"/>
    <property type="match status" value="1"/>
</dbReference>
<keyword evidence="5" id="KW-0411">Iron-sulfur</keyword>
<dbReference type="SUPFAM" id="SSF54862">
    <property type="entry name" value="4Fe-4S ferredoxins"/>
    <property type="match status" value="1"/>
</dbReference>
<reference evidence="7" key="1">
    <citation type="submission" date="2016-04" db="EMBL/GenBank/DDBJ databases">
        <authorList>
            <person name="Evans L.H."/>
            <person name="Alamgir A."/>
            <person name="Owens N."/>
            <person name="Weber N.D."/>
            <person name="Virtaneva K."/>
            <person name="Barbian K."/>
            <person name="Babar A."/>
            <person name="Rosenke K."/>
        </authorList>
    </citation>
    <scope>NUCLEOTIDE SEQUENCE</scope>
    <source>
        <strain evidence="7">86</strain>
    </source>
</reference>
<dbReference type="AlphaFoldDB" id="A0A212JW69"/>
<keyword evidence="2" id="KW-0479">Metal-binding</keyword>
<name>A0A212JW69_9DELT</name>
<dbReference type="GO" id="GO:0016491">
    <property type="term" value="F:oxidoreductase activity"/>
    <property type="evidence" value="ECO:0007669"/>
    <property type="project" value="UniProtKB-KW"/>
</dbReference>
<organism evidence="7">
    <name type="scientific">uncultured delta proteobacterium</name>
    <dbReference type="NCBI Taxonomy" id="34034"/>
    <lineage>
        <taxon>Bacteria</taxon>
        <taxon>Deltaproteobacteria</taxon>
        <taxon>environmental samples</taxon>
    </lineage>
</organism>
<evidence type="ECO:0000256" key="3">
    <source>
        <dbReference type="ARBA" id="ARBA00023002"/>
    </source>
</evidence>
<dbReference type="InterPro" id="IPR029479">
    <property type="entry name" value="Nitroreductase"/>
</dbReference>
<evidence type="ECO:0000256" key="5">
    <source>
        <dbReference type="ARBA" id="ARBA00023014"/>
    </source>
</evidence>